<keyword evidence="5" id="KW-0592">Phosphate transport</keyword>
<dbReference type="GO" id="GO:0006817">
    <property type="term" value="P:phosphate ion transport"/>
    <property type="evidence" value="ECO:0007669"/>
    <property type="project" value="UniProtKB-KW"/>
</dbReference>
<feature type="transmembrane region" description="Helical" evidence="9">
    <location>
        <begin position="9"/>
        <end position="33"/>
    </location>
</feature>
<protein>
    <recommendedName>
        <fullName evidence="10">PBP domain-containing protein</fullName>
    </recommendedName>
</protein>
<dbReference type="PANTHER" id="PTHR30570:SF1">
    <property type="entry name" value="PHOSPHATE-BINDING PROTEIN PSTS"/>
    <property type="match status" value="1"/>
</dbReference>
<keyword evidence="9" id="KW-1133">Transmembrane helix</keyword>
<dbReference type="EMBL" id="MKQP01000056">
    <property type="protein sequence ID" value="OMD23591.1"/>
    <property type="molecule type" value="Genomic_DNA"/>
</dbReference>
<feature type="domain" description="PBP" evidence="10">
    <location>
        <begin position="135"/>
        <end position="375"/>
    </location>
</feature>
<dbReference type="InterPro" id="IPR024370">
    <property type="entry name" value="PBP_domain"/>
</dbReference>
<evidence type="ECO:0000259" key="10">
    <source>
        <dbReference type="Pfam" id="PF12849"/>
    </source>
</evidence>
<dbReference type="AlphaFoldDB" id="A0A1R0WXQ8"/>
<comment type="similarity">
    <text evidence="3">Belongs to the PstS family.</text>
</comment>
<evidence type="ECO:0000256" key="9">
    <source>
        <dbReference type="SAM" id="Phobius"/>
    </source>
</evidence>
<feature type="transmembrane region" description="Helical" evidence="9">
    <location>
        <begin position="69"/>
        <end position="87"/>
    </location>
</feature>
<keyword evidence="6" id="KW-0732">Signal</keyword>
<evidence type="ECO:0000256" key="4">
    <source>
        <dbReference type="ARBA" id="ARBA00011529"/>
    </source>
</evidence>
<evidence type="ECO:0000256" key="6">
    <source>
        <dbReference type="ARBA" id="ARBA00022729"/>
    </source>
</evidence>
<accession>A0A1R0WXQ8</accession>
<keyword evidence="5" id="KW-0813">Transport</keyword>
<dbReference type="Gene3D" id="3.40.190.10">
    <property type="entry name" value="Periplasmic binding protein-like II"/>
    <property type="match status" value="2"/>
</dbReference>
<evidence type="ECO:0000256" key="7">
    <source>
        <dbReference type="ARBA" id="ARBA00023139"/>
    </source>
</evidence>
<keyword evidence="9" id="KW-0812">Transmembrane</keyword>
<dbReference type="Pfam" id="PF12849">
    <property type="entry name" value="PBP_like_2"/>
    <property type="match status" value="1"/>
</dbReference>
<dbReference type="PANTHER" id="PTHR30570">
    <property type="entry name" value="PERIPLASMIC PHOSPHATE BINDING COMPONENT OF PHOSPHATE ABC TRANSPORTER"/>
    <property type="match status" value="1"/>
</dbReference>
<sequence length="390" mass="43368">MKEAFWTKLLFSIFAVGGIAFLGFIGAIITALYGGLLFYTPLVAILAIVLAIYVVLIIFNVLSRKTSNIVLLSILGLSLLATAGYEIKQAYVNRIAMVDDREVNLLQYEPFAEKTKAVNLDEPSSYHIASNLPRLDGATALYPLYSAFVQTTYPEGYYNPYDFQTSQVICSSTPEAYKRLIEGETDIIFVAAPSIAQQKEAKRKGVELKLTPIGREAFVFFVNKRNDVTGLSTAQLKDIYAGKITNWKDLGGANNRIRAFQRPEDSGSQTMLQKFMKDTPLMKPPQEDVADIMSGIIQQTSSYRNYKNALGYSFLFYASEMNRNGEIALLAIDGIQPDKESIRSGQYPLATEFYAVTAGSDNPNIQPFLDWIQSSQGQKLVEKTGYTSLK</sequence>
<comment type="function">
    <text evidence="1">Part of the ABC transporter complex PstSACB involved in phosphate import.</text>
</comment>
<dbReference type="Proteomes" id="UP000187465">
    <property type="component" value="Unassembled WGS sequence"/>
</dbReference>
<dbReference type="RefSeq" id="WP_076101509.1">
    <property type="nucleotide sequence ID" value="NZ_MKQN01000084.1"/>
</dbReference>
<reference evidence="11 12" key="1">
    <citation type="submission" date="2016-10" db="EMBL/GenBank/DDBJ databases">
        <title>Paenibacillus species isolates.</title>
        <authorList>
            <person name="Beno S.M."/>
        </authorList>
    </citation>
    <scope>NUCLEOTIDE SEQUENCE [LARGE SCALE GENOMIC DNA]</scope>
    <source>
        <strain evidence="11 12">FSL H7-0604</strain>
    </source>
</reference>
<name>A0A1R0WXQ8_9BACL</name>
<evidence type="ECO:0000256" key="5">
    <source>
        <dbReference type="ARBA" id="ARBA00022592"/>
    </source>
</evidence>
<evidence type="ECO:0000256" key="1">
    <source>
        <dbReference type="ARBA" id="ARBA00002841"/>
    </source>
</evidence>
<proteinExistence type="inferred from homology"/>
<comment type="subcellular location">
    <subcellularLocation>
        <location evidence="2">Cell membrane</location>
        <topology evidence="2">Lipid-anchor</topology>
    </subcellularLocation>
</comment>
<comment type="subunit">
    <text evidence="4">The complex is composed of two ATP-binding proteins (PstB), two transmembrane proteins (PstC and PstA) and a solute-binding protein (PstS).</text>
</comment>
<organism evidence="11 12">
    <name type="scientific">Paenibacillus odorifer</name>
    <dbReference type="NCBI Taxonomy" id="189426"/>
    <lineage>
        <taxon>Bacteria</taxon>
        <taxon>Bacillati</taxon>
        <taxon>Bacillota</taxon>
        <taxon>Bacilli</taxon>
        <taxon>Bacillales</taxon>
        <taxon>Paenibacillaceae</taxon>
        <taxon>Paenibacillus</taxon>
    </lineage>
</organism>
<keyword evidence="8" id="KW-0449">Lipoprotein</keyword>
<keyword evidence="9" id="KW-0472">Membrane</keyword>
<comment type="caution">
    <text evidence="11">The sequence shown here is derived from an EMBL/GenBank/DDBJ whole genome shotgun (WGS) entry which is preliminary data.</text>
</comment>
<evidence type="ECO:0000256" key="8">
    <source>
        <dbReference type="ARBA" id="ARBA00023288"/>
    </source>
</evidence>
<feature type="transmembrane region" description="Helical" evidence="9">
    <location>
        <begin position="39"/>
        <end position="62"/>
    </location>
</feature>
<dbReference type="GO" id="GO:0005886">
    <property type="term" value="C:plasma membrane"/>
    <property type="evidence" value="ECO:0007669"/>
    <property type="project" value="UniProtKB-SubCell"/>
</dbReference>
<dbReference type="SUPFAM" id="SSF53850">
    <property type="entry name" value="Periplasmic binding protein-like II"/>
    <property type="match status" value="1"/>
</dbReference>
<dbReference type="InterPro" id="IPR050811">
    <property type="entry name" value="Phosphate_ABC_transporter"/>
</dbReference>
<keyword evidence="7" id="KW-0564">Palmitate</keyword>
<evidence type="ECO:0000313" key="12">
    <source>
        <dbReference type="Proteomes" id="UP000187465"/>
    </source>
</evidence>
<gene>
    <name evidence="11" type="ORF">BJP51_05290</name>
</gene>
<evidence type="ECO:0000256" key="3">
    <source>
        <dbReference type="ARBA" id="ARBA00008725"/>
    </source>
</evidence>
<evidence type="ECO:0000256" key="2">
    <source>
        <dbReference type="ARBA" id="ARBA00004193"/>
    </source>
</evidence>
<evidence type="ECO:0000313" key="11">
    <source>
        <dbReference type="EMBL" id="OMD23591.1"/>
    </source>
</evidence>